<accession>A0A371FKS9</accession>
<organism evidence="1 2">
    <name type="scientific">Mucuna pruriens</name>
    <name type="common">Velvet bean</name>
    <name type="synonym">Dolichos pruriens</name>
    <dbReference type="NCBI Taxonomy" id="157652"/>
    <lineage>
        <taxon>Eukaryota</taxon>
        <taxon>Viridiplantae</taxon>
        <taxon>Streptophyta</taxon>
        <taxon>Embryophyta</taxon>
        <taxon>Tracheophyta</taxon>
        <taxon>Spermatophyta</taxon>
        <taxon>Magnoliopsida</taxon>
        <taxon>eudicotyledons</taxon>
        <taxon>Gunneridae</taxon>
        <taxon>Pentapetalae</taxon>
        <taxon>rosids</taxon>
        <taxon>fabids</taxon>
        <taxon>Fabales</taxon>
        <taxon>Fabaceae</taxon>
        <taxon>Papilionoideae</taxon>
        <taxon>50 kb inversion clade</taxon>
        <taxon>NPAAA clade</taxon>
        <taxon>indigoferoid/millettioid clade</taxon>
        <taxon>Phaseoleae</taxon>
        <taxon>Mucuna</taxon>
    </lineage>
</organism>
<dbReference type="STRING" id="157652.A0A371FKS9"/>
<dbReference type="EMBL" id="QJKJ01008712">
    <property type="protein sequence ID" value="RDX78884.1"/>
    <property type="molecule type" value="Genomic_DNA"/>
</dbReference>
<dbReference type="AlphaFoldDB" id="A0A371FKS9"/>
<feature type="non-terminal residue" evidence="1">
    <location>
        <position position="1"/>
    </location>
</feature>
<evidence type="ECO:0000313" key="1">
    <source>
        <dbReference type="EMBL" id="RDX78884.1"/>
    </source>
</evidence>
<reference evidence="1" key="1">
    <citation type="submission" date="2018-05" db="EMBL/GenBank/DDBJ databases">
        <title>Draft genome of Mucuna pruriens seed.</title>
        <authorList>
            <person name="Nnadi N.E."/>
            <person name="Vos R."/>
            <person name="Hasami M.H."/>
            <person name="Devisetty U.K."/>
            <person name="Aguiy J.C."/>
        </authorList>
    </citation>
    <scope>NUCLEOTIDE SEQUENCE [LARGE SCALE GENOMIC DNA]</scope>
    <source>
        <strain evidence="1">JCA_2017</strain>
    </source>
</reference>
<proteinExistence type="predicted"/>
<evidence type="ECO:0008006" key="3">
    <source>
        <dbReference type="Google" id="ProtNLM"/>
    </source>
</evidence>
<dbReference type="OrthoDB" id="1719346at2759"/>
<gene>
    <name evidence="1" type="primary">FRS10</name>
    <name evidence="1" type="ORF">CR513_40769</name>
</gene>
<evidence type="ECO:0000313" key="2">
    <source>
        <dbReference type="Proteomes" id="UP000257109"/>
    </source>
</evidence>
<sequence length="170" mass="20354">MIFKERNGIVEYKSSFCLNLRTLISRFHIKGKYLTMMKMLKSGFSIRRDHIYKCSKSESKENPLGIYKREFVCHCVDNVKHCKVIESERQRNKKSSRCNYSAKMWFSKRRIGFEEQWIVACFNNSNNHEFFYDKEVQYLYAYHDIPIGDQNRILLWLKAGCPRNSHNKSA</sequence>
<comment type="caution">
    <text evidence="1">The sequence shown here is derived from an EMBL/GenBank/DDBJ whole genome shotgun (WGS) entry which is preliminary data.</text>
</comment>
<dbReference type="Proteomes" id="UP000257109">
    <property type="component" value="Unassembled WGS sequence"/>
</dbReference>
<name>A0A371FKS9_MUCPR</name>
<keyword evidence="2" id="KW-1185">Reference proteome</keyword>
<protein>
    <recommendedName>
        <fullName evidence="3">FAR1 domain-containing protein</fullName>
    </recommendedName>
</protein>